<accession>A0A2W4VUU9</accession>
<evidence type="ECO:0000313" key="2">
    <source>
        <dbReference type="Proteomes" id="UP000249354"/>
    </source>
</evidence>
<gene>
    <name evidence="1" type="ORF">DCF25_16040</name>
</gene>
<dbReference type="Proteomes" id="UP000249354">
    <property type="component" value="Unassembled WGS sequence"/>
</dbReference>
<dbReference type="AlphaFoldDB" id="A0A2W4VUU9"/>
<reference evidence="1 2" key="2">
    <citation type="submission" date="2018-06" db="EMBL/GenBank/DDBJ databases">
        <title>Metagenomic assembly of (sub)arctic Cyanobacteria and their associated microbiome from non-axenic cultures.</title>
        <authorList>
            <person name="Baurain D."/>
        </authorList>
    </citation>
    <scope>NUCLEOTIDE SEQUENCE [LARGE SCALE GENOMIC DNA]</scope>
    <source>
        <strain evidence="1">ULC129bin1</strain>
    </source>
</reference>
<evidence type="ECO:0000313" key="1">
    <source>
        <dbReference type="EMBL" id="PZO13485.1"/>
    </source>
</evidence>
<organism evidence="1 2">
    <name type="scientific">Leptolyngbya foveolarum</name>
    <dbReference type="NCBI Taxonomy" id="47253"/>
    <lineage>
        <taxon>Bacteria</taxon>
        <taxon>Bacillati</taxon>
        <taxon>Cyanobacteriota</taxon>
        <taxon>Cyanophyceae</taxon>
        <taxon>Leptolyngbyales</taxon>
        <taxon>Leptolyngbyaceae</taxon>
        <taxon>Leptolyngbya group</taxon>
        <taxon>Leptolyngbya</taxon>
    </lineage>
</organism>
<sequence length="242" mass="27094">MSEYNSPALARFERLLADQRQFTDFLEKVNASIEETTGEFAMNNAYPTTAEIDANLPELPLVDQDFILVRRGNGMITWEGAGRFKAYESDQGFSTKSAAIADASNELSNLDAGENTQRPVLRASEVTEDVHFAVNLLNNQYHWEFIGPFEADGLCSEDSFERKASCVREAKETLALVSQLGVDAALAQIDLLALLMSRLYPSDRQAIADAVSVLPFDRQWQSAYEMASNIYPMPEQYWPDND</sequence>
<name>A0A2W4VUU9_9CYAN</name>
<dbReference type="EMBL" id="QBMC01000124">
    <property type="protein sequence ID" value="PZO13485.1"/>
    <property type="molecule type" value="Genomic_DNA"/>
</dbReference>
<reference evidence="2" key="1">
    <citation type="submission" date="2018-04" db="EMBL/GenBank/DDBJ databases">
        <authorList>
            <person name="Cornet L."/>
        </authorList>
    </citation>
    <scope>NUCLEOTIDE SEQUENCE [LARGE SCALE GENOMIC DNA]</scope>
</reference>
<protein>
    <submittedName>
        <fullName evidence="1">Uncharacterized protein</fullName>
    </submittedName>
</protein>
<proteinExistence type="predicted"/>
<comment type="caution">
    <text evidence="1">The sequence shown here is derived from an EMBL/GenBank/DDBJ whole genome shotgun (WGS) entry which is preliminary data.</text>
</comment>